<proteinExistence type="predicted"/>
<dbReference type="RefSeq" id="WP_191172857.1">
    <property type="nucleotide sequence ID" value="NZ_JACXZS010000011.1"/>
</dbReference>
<protein>
    <recommendedName>
        <fullName evidence="4">DUF2599 domain-containing protein</fullName>
    </recommendedName>
</protein>
<gene>
    <name evidence="2" type="ORF">IF188_16300</name>
</gene>
<dbReference type="EMBL" id="JACXZS010000011">
    <property type="protein sequence ID" value="MBD3943255.1"/>
    <property type="molecule type" value="Genomic_DNA"/>
</dbReference>
<evidence type="ECO:0000313" key="2">
    <source>
        <dbReference type="EMBL" id="MBD3943255.1"/>
    </source>
</evidence>
<reference evidence="2 3" key="1">
    <citation type="submission" date="2020-09" db="EMBL/GenBank/DDBJ databases">
        <title>Isolation and identification of active actinomycetes.</title>
        <authorList>
            <person name="Li X."/>
        </authorList>
    </citation>
    <scope>NUCLEOTIDE SEQUENCE [LARGE SCALE GENOMIC DNA]</scope>
    <source>
        <strain evidence="2 3">NEAU-LLC</strain>
    </source>
</reference>
<evidence type="ECO:0000256" key="1">
    <source>
        <dbReference type="SAM" id="Phobius"/>
    </source>
</evidence>
<name>A0ABR8NRK4_9MICO</name>
<keyword evidence="1" id="KW-0812">Transmembrane</keyword>
<keyword evidence="1" id="KW-1133">Transmembrane helix</keyword>
<accession>A0ABR8NRK4</accession>
<evidence type="ECO:0000313" key="3">
    <source>
        <dbReference type="Proteomes" id="UP000598426"/>
    </source>
</evidence>
<comment type="caution">
    <text evidence="2">The sequence shown here is derived from an EMBL/GenBank/DDBJ whole genome shotgun (WGS) entry which is preliminary data.</text>
</comment>
<keyword evidence="1" id="KW-0472">Membrane</keyword>
<sequence>MMVIGIGPRRWDTQRMQTSSRARVSIGVAIGTVIGLVAVPAYAEAPSDANNVEDTVQALAAIPEAGPIADASEFDVEPNGDLTHTTADAALTIESGAGLIIELDSTFHDPLRVDAGPVQTVEIADEGTAVFASADYAVTPLPQDDGSVQIVNVLESSAAPERFDYHLSSTSALTLEIQDTGSVLVLNAAGEFVGGVAPPWAFDATGAVVPTHFEVAGSTLSQVIDHQGRAYTYPISADPYLGHNLWGSITEGSANGQPTVNLNLTSWGKTYQPSPWILIDYGWPEATNRSLRFRDLLMTKASMRQQYDCHAFGSYFAGEWNLERFRPNRTVDWTAGVAVHHCNWTTATLY</sequence>
<organism evidence="2 3">
    <name type="scientific">Microbacterium helvum</name>
    <dbReference type="NCBI Taxonomy" id="2773713"/>
    <lineage>
        <taxon>Bacteria</taxon>
        <taxon>Bacillati</taxon>
        <taxon>Actinomycetota</taxon>
        <taxon>Actinomycetes</taxon>
        <taxon>Micrococcales</taxon>
        <taxon>Microbacteriaceae</taxon>
        <taxon>Microbacterium</taxon>
    </lineage>
</organism>
<keyword evidence="3" id="KW-1185">Reference proteome</keyword>
<feature type="transmembrane region" description="Helical" evidence="1">
    <location>
        <begin position="24"/>
        <end position="43"/>
    </location>
</feature>
<evidence type="ECO:0008006" key="4">
    <source>
        <dbReference type="Google" id="ProtNLM"/>
    </source>
</evidence>
<dbReference type="Proteomes" id="UP000598426">
    <property type="component" value="Unassembled WGS sequence"/>
</dbReference>